<keyword evidence="6" id="KW-1185">Reference proteome</keyword>
<evidence type="ECO:0000259" key="4">
    <source>
        <dbReference type="PROSITE" id="PS51277"/>
    </source>
</evidence>
<dbReference type="Proteomes" id="UP000283530">
    <property type="component" value="Unassembled WGS sequence"/>
</dbReference>
<proteinExistence type="predicted"/>
<dbReference type="PROSITE" id="PS51277">
    <property type="entry name" value="BURP"/>
    <property type="match status" value="1"/>
</dbReference>
<accession>A0A443PT56</accession>
<dbReference type="Pfam" id="PF03181">
    <property type="entry name" value="BURP"/>
    <property type="match status" value="1"/>
</dbReference>
<keyword evidence="1 3" id="KW-0732">Signal</keyword>
<evidence type="ECO:0000256" key="2">
    <source>
        <dbReference type="ARBA" id="ARBA00023180"/>
    </source>
</evidence>
<name>A0A443PT56_9MAGN</name>
<comment type="caution">
    <text evidence="5">The sequence shown here is derived from an EMBL/GenBank/DDBJ whole genome shotgun (WGS) entry which is preliminary data.</text>
</comment>
<dbReference type="PANTHER" id="PTHR31458">
    <property type="entry name" value="POLYGALACTURONASE 1 BETA-LIKE PROTEIN 2"/>
    <property type="match status" value="1"/>
</dbReference>
<evidence type="ECO:0000313" key="5">
    <source>
        <dbReference type="EMBL" id="RWR93958.1"/>
    </source>
</evidence>
<feature type="signal peptide" evidence="3">
    <location>
        <begin position="1"/>
        <end position="31"/>
    </location>
</feature>
<evidence type="ECO:0000256" key="3">
    <source>
        <dbReference type="SAM" id="SignalP"/>
    </source>
</evidence>
<reference evidence="5 6" key="1">
    <citation type="journal article" date="2019" name="Nat. Plants">
        <title>Stout camphor tree genome fills gaps in understanding of flowering plant genome evolution.</title>
        <authorList>
            <person name="Chaw S.M."/>
            <person name="Liu Y.C."/>
            <person name="Wu Y.W."/>
            <person name="Wang H.Y."/>
            <person name="Lin C.I."/>
            <person name="Wu C.S."/>
            <person name="Ke H.M."/>
            <person name="Chang L.Y."/>
            <person name="Hsu C.Y."/>
            <person name="Yang H.T."/>
            <person name="Sudianto E."/>
            <person name="Hsu M.H."/>
            <person name="Wu K.P."/>
            <person name="Wang L.N."/>
            <person name="Leebens-Mack J.H."/>
            <person name="Tsai I.J."/>
        </authorList>
    </citation>
    <scope>NUCLEOTIDE SEQUENCE [LARGE SCALE GENOMIC DNA]</scope>
    <source>
        <strain evidence="6">cv. Chaw 1501</strain>
        <tissue evidence="5">Young leaves</tissue>
    </source>
</reference>
<feature type="chain" id="PRO_5019562991" evidence="3">
    <location>
        <begin position="32"/>
        <end position="625"/>
    </location>
</feature>
<dbReference type="EMBL" id="QPKB01000010">
    <property type="protein sequence ID" value="RWR93958.1"/>
    <property type="molecule type" value="Genomic_DNA"/>
</dbReference>
<dbReference type="PANTHER" id="PTHR31458:SF2">
    <property type="entry name" value="POLYGALACTURONASE 1 BETA-LIKE PROTEIN 2"/>
    <property type="match status" value="1"/>
</dbReference>
<organism evidence="5 6">
    <name type="scientific">Cinnamomum micranthum f. kanehirae</name>
    <dbReference type="NCBI Taxonomy" id="337451"/>
    <lineage>
        <taxon>Eukaryota</taxon>
        <taxon>Viridiplantae</taxon>
        <taxon>Streptophyta</taxon>
        <taxon>Embryophyta</taxon>
        <taxon>Tracheophyta</taxon>
        <taxon>Spermatophyta</taxon>
        <taxon>Magnoliopsida</taxon>
        <taxon>Magnoliidae</taxon>
        <taxon>Laurales</taxon>
        <taxon>Lauraceae</taxon>
        <taxon>Cinnamomum</taxon>
    </lineage>
</organism>
<keyword evidence="2" id="KW-0325">Glycoprotein</keyword>
<dbReference type="AlphaFoldDB" id="A0A443PT56"/>
<dbReference type="SMART" id="SM01045">
    <property type="entry name" value="BURP"/>
    <property type="match status" value="1"/>
</dbReference>
<dbReference type="InterPro" id="IPR004873">
    <property type="entry name" value="BURP_dom"/>
</dbReference>
<gene>
    <name evidence="5" type="ORF">CKAN_02323600</name>
</gene>
<dbReference type="InterPro" id="IPR051897">
    <property type="entry name" value="PG-associated_BURP"/>
</dbReference>
<protein>
    <submittedName>
        <fullName evidence="5">BURP domain-containing protein</fullName>
    </submittedName>
</protein>
<feature type="domain" description="BURP" evidence="4">
    <location>
        <begin position="409"/>
        <end position="624"/>
    </location>
</feature>
<sequence length="625" mass="68915">MFKLLPFPSILPLLLLLLHLLLPFISVKIDAVKNDPLSPKSSLIRYWNRQITSNRPKPEFLISKASPLTTTNSAILQKLADQKALSSHLQAFCESAHLFCFPDQTTSLAKTEGNATFKQYESGRNFSNYGSRAVGESNSFKNYSDSVNIPLNEFTRYGRESVGHDSEFANYAPDGNVADESFGSYSVSATGGSAQFSNYDHGVNVPDLRFATYDSDGNGRTLDFTSYADEANAGNQNFKSYGRSGNGEELKFTSYGRDSNVVGSTFVGYGEDGNGAVDNFTSYGSNGNVPENNFRSYGDGGNGATETFTGYRDQSNVGDDSFTTYQKGSNSVTQFSNYGKSFNEGSDSFKGYKEKTDFKGYGVNNTFKDYSKTGVTFSRYTNRTASSDEMGMTEMGKSGMSRWVEPGRFFRESMLKQGTVMPMPDIRDKMPKRSFLPRSLAAKMPFSVNQLQELKEIFDGSEENSTMGSILEKTMKECERVPSKGETKRCVPSIEDMIDFAVSVLGRNVTVKSTENVAGCKGDIEIGRVVGLNGGRVTKSVSCHESLFPYLVYFCHSVPKVKVYEAEILDVKKKERINRGVAICHIDTSMWGAGHGAFVALGGKPGEIEVCHWIFENDMTWVVAD</sequence>
<dbReference type="STRING" id="337451.A0A443PT56"/>
<evidence type="ECO:0000256" key="1">
    <source>
        <dbReference type="ARBA" id="ARBA00022729"/>
    </source>
</evidence>
<dbReference type="OrthoDB" id="773062at2759"/>
<evidence type="ECO:0000313" key="6">
    <source>
        <dbReference type="Proteomes" id="UP000283530"/>
    </source>
</evidence>